<feature type="region of interest" description="Disordered" evidence="1">
    <location>
        <begin position="123"/>
        <end position="177"/>
    </location>
</feature>
<keyword evidence="3" id="KW-1185">Reference proteome</keyword>
<gene>
    <name evidence="2" type="ORF">V8G54_029406</name>
</gene>
<evidence type="ECO:0000313" key="3">
    <source>
        <dbReference type="Proteomes" id="UP001374535"/>
    </source>
</evidence>
<evidence type="ECO:0000313" key="2">
    <source>
        <dbReference type="EMBL" id="WVY97255.1"/>
    </source>
</evidence>
<sequence>MKSSSISFFVSVRENFSGRSSFSGDPLNFGDFPAPETLLNGENDVPTPAFLSSILTVTGARRVRRFHVLTPVADGCASSSTATVTGGASSMITSLSSATSLPRIASFILSASVLRSSMSFSLTASIPSSPRNRGRLRRSRESAFTGGGGSNSRGAGDRRSPVSVEESEASLVQRRWR</sequence>
<dbReference type="EMBL" id="CP144692">
    <property type="protein sequence ID" value="WVY97255.1"/>
    <property type="molecule type" value="Genomic_DNA"/>
</dbReference>
<proteinExistence type="predicted"/>
<name>A0AAQ3RMK6_VIGMU</name>
<protein>
    <submittedName>
        <fullName evidence="2">Uncharacterized protein</fullName>
    </submittedName>
</protein>
<evidence type="ECO:0000256" key="1">
    <source>
        <dbReference type="SAM" id="MobiDB-lite"/>
    </source>
</evidence>
<dbReference type="Proteomes" id="UP001374535">
    <property type="component" value="Chromosome 9"/>
</dbReference>
<reference evidence="2 3" key="1">
    <citation type="journal article" date="2023" name="Life. Sci Alliance">
        <title>Evolutionary insights into 3D genome organization and epigenetic landscape of Vigna mungo.</title>
        <authorList>
            <person name="Junaid A."/>
            <person name="Singh B."/>
            <person name="Bhatia S."/>
        </authorList>
    </citation>
    <scope>NUCLEOTIDE SEQUENCE [LARGE SCALE GENOMIC DNA]</scope>
    <source>
        <strain evidence="2">Urdbean</strain>
    </source>
</reference>
<accession>A0AAQ3RMK6</accession>
<organism evidence="2 3">
    <name type="scientific">Vigna mungo</name>
    <name type="common">Black gram</name>
    <name type="synonym">Phaseolus mungo</name>
    <dbReference type="NCBI Taxonomy" id="3915"/>
    <lineage>
        <taxon>Eukaryota</taxon>
        <taxon>Viridiplantae</taxon>
        <taxon>Streptophyta</taxon>
        <taxon>Embryophyta</taxon>
        <taxon>Tracheophyta</taxon>
        <taxon>Spermatophyta</taxon>
        <taxon>Magnoliopsida</taxon>
        <taxon>eudicotyledons</taxon>
        <taxon>Gunneridae</taxon>
        <taxon>Pentapetalae</taxon>
        <taxon>rosids</taxon>
        <taxon>fabids</taxon>
        <taxon>Fabales</taxon>
        <taxon>Fabaceae</taxon>
        <taxon>Papilionoideae</taxon>
        <taxon>50 kb inversion clade</taxon>
        <taxon>NPAAA clade</taxon>
        <taxon>indigoferoid/millettioid clade</taxon>
        <taxon>Phaseoleae</taxon>
        <taxon>Vigna</taxon>
    </lineage>
</organism>
<dbReference type="AlphaFoldDB" id="A0AAQ3RMK6"/>